<gene>
    <name evidence="1" type="ORF">CPELLU_LOCUS20555</name>
</gene>
<accession>A0A9N9KJZ8</accession>
<comment type="caution">
    <text evidence="1">The sequence shown here is derived from an EMBL/GenBank/DDBJ whole genome shotgun (WGS) entry which is preliminary data.</text>
</comment>
<dbReference type="EMBL" id="CAJVQA010063199">
    <property type="protein sequence ID" value="CAG8829993.1"/>
    <property type="molecule type" value="Genomic_DNA"/>
</dbReference>
<evidence type="ECO:0000313" key="1">
    <source>
        <dbReference type="EMBL" id="CAG8829993.1"/>
    </source>
</evidence>
<protein>
    <submittedName>
        <fullName evidence="1">20986_t:CDS:1</fullName>
    </submittedName>
</protein>
<organism evidence="1 2">
    <name type="scientific">Cetraspora pellucida</name>
    <dbReference type="NCBI Taxonomy" id="1433469"/>
    <lineage>
        <taxon>Eukaryota</taxon>
        <taxon>Fungi</taxon>
        <taxon>Fungi incertae sedis</taxon>
        <taxon>Mucoromycota</taxon>
        <taxon>Glomeromycotina</taxon>
        <taxon>Glomeromycetes</taxon>
        <taxon>Diversisporales</taxon>
        <taxon>Gigasporaceae</taxon>
        <taxon>Cetraspora</taxon>
    </lineage>
</organism>
<feature type="non-terminal residue" evidence="1">
    <location>
        <position position="237"/>
    </location>
</feature>
<dbReference type="AlphaFoldDB" id="A0A9N9KJZ8"/>
<reference evidence="1" key="1">
    <citation type="submission" date="2021-06" db="EMBL/GenBank/DDBJ databases">
        <authorList>
            <person name="Kallberg Y."/>
            <person name="Tangrot J."/>
            <person name="Rosling A."/>
        </authorList>
    </citation>
    <scope>NUCLEOTIDE SEQUENCE</scope>
    <source>
        <strain evidence="1">FL966</strain>
    </source>
</reference>
<dbReference type="Proteomes" id="UP000789759">
    <property type="component" value="Unassembled WGS sequence"/>
</dbReference>
<dbReference type="OrthoDB" id="2364165at2759"/>
<sequence length="237" mass="27376">DLQEQNIDQMQKIDQMQEIDQIKEVDQIPATFNNMNDVLEVCNWLIKHPHILKLASQMHIASLLPVTHASEFGEPSNSLAMSSANTIDNRNNAHLWDEETKCLFLQMRNPPSTCIDEFIKRIFGYLLYSNEGKEIEAIIKKALEGITVTSLLNKDIKKFIDENVVSNLLKQYISGTNKSELKRCRLLEKLVHLIREMFRIHWREKNIVQVKNLDNITKNMHIPSKSGLNIASKLNIN</sequence>
<proteinExistence type="predicted"/>
<keyword evidence="2" id="KW-1185">Reference proteome</keyword>
<name>A0A9N9KJZ8_9GLOM</name>
<evidence type="ECO:0000313" key="2">
    <source>
        <dbReference type="Proteomes" id="UP000789759"/>
    </source>
</evidence>